<name>R7QLI8_CHOCR</name>
<dbReference type="GeneID" id="17325940"/>
<proteinExistence type="predicted"/>
<sequence>MPNAQLVATPAMIPTRHLRVALLSSSRTRTMTPRR</sequence>
<evidence type="ECO:0000313" key="1">
    <source>
        <dbReference type="EMBL" id="CDF38336.1"/>
    </source>
</evidence>
<dbReference type="Gramene" id="CDF38336">
    <property type="protein sequence ID" value="CDF38336"/>
    <property type="gene ID" value="CHC_T00000936001"/>
</dbReference>
<dbReference type="KEGG" id="ccp:CHC_T00000936001"/>
<dbReference type="RefSeq" id="XP_005718221.1">
    <property type="nucleotide sequence ID" value="XM_005718164.1"/>
</dbReference>
<dbReference type="Proteomes" id="UP000012073">
    <property type="component" value="Unassembled WGS sequence"/>
</dbReference>
<dbReference type="EMBL" id="HG001918">
    <property type="protein sequence ID" value="CDF38336.1"/>
    <property type="molecule type" value="Genomic_DNA"/>
</dbReference>
<organism evidence="1 2">
    <name type="scientific">Chondrus crispus</name>
    <name type="common">Carrageen Irish moss</name>
    <name type="synonym">Polymorpha crispa</name>
    <dbReference type="NCBI Taxonomy" id="2769"/>
    <lineage>
        <taxon>Eukaryota</taxon>
        <taxon>Rhodophyta</taxon>
        <taxon>Florideophyceae</taxon>
        <taxon>Rhodymeniophycidae</taxon>
        <taxon>Gigartinales</taxon>
        <taxon>Gigartinaceae</taxon>
        <taxon>Chondrus</taxon>
    </lineage>
</organism>
<gene>
    <name evidence="1" type="ORF">CHC_T00000936001</name>
</gene>
<reference evidence="2" key="1">
    <citation type="journal article" date="2013" name="Proc. Natl. Acad. Sci. U.S.A.">
        <title>Genome structure and metabolic features in the red seaweed Chondrus crispus shed light on evolution of the Archaeplastida.</title>
        <authorList>
            <person name="Collen J."/>
            <person name="Porcel B."/>
            <person name="Carre W."/>
            <person name="Ball S.G."/>
            <person name="Chaparro C."/>
            <person name="Tonon T."/>
            <person name="Barbeyron T."/>
            <person name="Michel G."/>
            <person name="Noel B."/>
            <person name="Valentin K."/>
            <person name="Elias M."/>
            <person name="Artiguenave F."/>
            <person name="Arun A."/>
            <person name="Aury J.M."/>
            <person name="Barbosa-Neto J.F."/>
            <person name="Bothwell J.H."/>
            <person name="Bouget F.Y."/>
            <person name="Brillet L."/>
            <person name="Cabello-Hurtado F."/>
            <person name="Capella-Gutierrez S."/>
            <person name="Charrier B."/>
            <person name="Cladiere L."/>
            <person name="Cock J.M."/>
            <person name="Coelho S.M."/>
            <person name="Colleoni C."/>
            <person name="Czjzek M."/>
            <person name="Da Silva C."/>
            <person name="Delage L."/>
            <person name="Denoeud F."/>
            <person name="Deschamps P."/>
            <person name="Dittami S.M."/>
            <person name="Gabaldon T."/>
            <person name="Gachon C.M."/>
            <person name="Groisillier A."/>
            <person name="Herve C."/>
            <person name="Jabbari K."/>
            <person name="Katinka M."/>
            <person name="Kloareg B."/>
            <person name="Kowalczyk N."/>
            <person name="Labadie K."/>
            <person name="Leblanc C."/>
            <person name="Lopez P.J."/>
            <person name="McLachlan D.H."/>
            <person name="Meslet-Cladiere L."/>
            <person name="Moustafa A."/>
            <person name="Nehr Z."/>
            <person name="Nyvall Collen P."/>
            <person name="Panaud O."/>
            <person name="Partensky F."/>
            <person name="Poulain J."/>
            <person name="Rensing S.A."/>
            <person name="Rousvoal S."/>
            <person name="Samson G."/>
            <person name="Symeonidi A."/>
            <person name="Weissenbach J."/>
            <person name="Zambounis A."/>
            <person name="Wincker P."/>
            <person name="Boyen C."/>
        </authorList>
    </citation>
    <scope>NUCLEOTIDE SEQUENCE [LARGE SCALE GENOMIC DNA]</scope>
    <source>
        <strain evidence="2">cv. Stackhouse</strain>
    </source>
</reference>
<protein>
    <submittedName>
        <fullName evidence="1">Uncharacterized protein</fullName>
    </submittedName>
</protein>
<keyword evidence="2" id="KW-1185">Reference proteome</keyword>
<dbReference type="AlphaFoldDB" id="R7QLI8"/>
<accession>R7QLI8</accession>
<evidence type="ECO:0000313" key="2">
    <source>
        <dbReference type="Proteomes" id="UP000012073"/>
    </source>
</evidence>